<reference evidence="1 2" key="1">
    <citation type="journal article" date="2013" name="PLoS Pathog.">
        <title>Genomic analysis of the Kiwifruit pathogen Pseudomonas syringae pv. actinidiae provides insight into the origins of an emergent plant disease.</title>
        <authorList>
            <person name="McCann H.C."/>
            <person name="Rikkerink E.H."/>
            <person name="Bertels F."/>
            <person name="Fiers M."/>
            <person name="Lu A."/>
            <person name="Rees-George J."/>
            <person name="Andersen M.T."/>
            <person name="Gleave A.P."/>
            <person name="Haubold B."/>
            <person name="Wohlers M.W."/>
            <person name="Guttman D.S."/>
            <person name="Wang P.W."/>
            <person name="Straub C."/>
            <person name="Vanneste J.L."/>
            <person name="Rainey P.B."/>
            <person name="Templeton M.D."/>
        </authorList>
    </citation>
    <scope>NUCLEOTIDE SEQUENCE [LARGE SCALE GENOMIC DNA]</scope>
    <source>
        <strain evidence="1 2">ICMP 19096</strain>
    </source>
</reference>
<feature type="non-terminal residue" evidence="1">
    <location>
        <position position="19"/>
    </location>
</feature>
<evidence type="ECO:0000313" key="1">
    <source>
        <dbReference type="EMBL" id="EPN66050.1"/>
    </source>
</evidence>
<sequence length="19" mass="2064">MLHINDQTVADECINSFGG</sequence>
<comment type="caution">
    <text evidence="1">The sequence shown here is derived from an EMBL/GenBank/DDBJ whole genome shotgun (WGS) entry which is preliminary data.</text>
</comment>
<organism evidence="1 2">
    <name type="scientific">Pseudomonas syringae pv. actinidiae ICMP 19096</name>
    <dbReference type="NCBI Taxonomy" id="1194405"/>
    <lineage>
        <taxon>Bacteria</taxon>
        <taxon>Pseudomonadati</taxon>
        <taxon>Pseudomonadota</taxon>
        <taxon>Gammaproteobacteria</taxon>
        <taxon>Pseudomonadales</taxon>
        <taxon>Pseudomonadaceae</taxon>
        <taxon>Pseudomonas</taxon>
        <taxon>Pseudomonas syringae</taxon>
    </lineage>
</organism>
<protein>
    <submittedName>
        <fullName evidence="1">Uncharacterized protein</fullName>
    </submittedName>
</protein>
<gene>
    <name evidence="1" type="ORF">A245_07054</name>
</gene>
<name>A0A656K1W8_PSESF</name>
<dbReference type="AlphaFoldDB" id="A0A656K1W8"/>
<dbReference type="EMBL" id="AOKF01000583">
    <property type="protein sequence ID" value="EPN66050.1"/>
    <property type="molecule type" value="Genomic_DNA"/>
</dbReference>
<dbReference type="Proteomes" id="UP000018849">
    <property type="component" value="Unassembled WGS sequence"/>
</dbReference>
<accession>A0A656K1W8</accession>
<proteinExistence type="predicted"/>
<evidence type="ECO:0000313" key="2">
    <source>
        <dbReference type="Proteomes" id="UP000018849"/>
    </source>
</evidence>